<organism evidence="4 5">
    <name type="scientific">Chlorella sorokiniana</name>
    <name type="common">Freshwater green alga</name>
    <dbReference type="NCBI Taxonomy" id="3076"/>
    <lineage>
        <taxon>Eukaryota</taxon>
        <taxon>Viridiplantae</taxon>
        <taxon>Chlorophyta</taxon>
        <taxon>core chlorophytes</taxon>
        <taxon>Trebouxiophyceae</taxon>
        <taxon>Chlorellales</taxon>
        <taxon>Chlorellaceae</taxon>
        <taxon>Chlorella clade</taxon>
        <taxon>Chlorella</taxon>
    </lineage>
</organism>
<evidence type="ECO:0000256" key="1">
    <source>
        <dbReference type="ARBA" id="ARBA00007091"/>
    </source>
</evidence>
<feature type="compositionally biased region" description="Low complexity" evidence="2">
    <location>
        <begin position="1"/>
        <end position="17"/>
    </location>
</feature>
<dbReference type="EMBL" id="LHPG02000011">
    <property type="protein sequence ID" value="PRW45597.1"/>
    <property type="molecule type" value="Genomic_DNA"/>
</dbReference>
<dbReference type="STRING" id="3076.A0A2P6TMM8"/>
<dbReference type="InterPro" id="IPR035810">
    <property type="entry name" value="PEBP_euk"/>
</dbReference>
<dbReference type="Pfam" id="PF13688">
    <property type="entry name" value="Reprolysin_5"/>
    <property type="match status" value="1"/>
</dbReference>
<reference evidence="4 5" key="1">
    <citation type="journal article" date="2018" name="Plant J.">
        <title>Genome sequences of Chlorella sorokiniana UTEX 1602 and Micractinium conductrix SAG 241.80: implications to maltose excretion by a green alga.</title>
        <authorList>
            <person name="Arriola M.B."/>
            <person name="Velmurugan N."/>
            <person name="Zhang Y."/>
            <person name="Plunkett M.H."/>
            <person name="Hondzo H."/>
            <person name="Barney B.M."/>
        </authorList>
    </citation>
    <scope>NUCLEOTIDE SEQUENCE [LARGE SCALE GENOMIC DNA]</scope>
    <source>
        <strain evidence="5">UTEX 1602</strain>
    </source>
</reference>
<sequence>MSGSRPAGQAPTQQQQLPPVPPLRPGERYSLRLDQFSALSIMSLLVPARCVLLLLSPSIRQTGVGTSLVFERQPREGAGGALRQLLGIAIATKLAMPITQQITLMLPPLATAAVQTLLAILTWNPSGYCSTSMMRHPLTVLRMRRLTSALDWASLPMLAAQSVAAGPGFGVVGMREAGEGALCYASLTFASIGLGCVLPVLLSAFSYQPRPDHELFQLLNIANHWGQLQAQHARFYTLLVLAAAAVGAASTLLLPPRFYLRHRTLLVPAQRVLLLLSPSIWQTGVGTSLLLERQPREGAGGALRQLLHVLSATKLVLAITQRLALALPPIETAVLQAVLVMLTWNPAAYCATPMMRQPLTVSRMRHLAAALDWASLPMLATQSILAGPGLSVVVKEAGEDALCNKCLNFAAIGLAFVLPVLFSAFQAAQLACQQQQGTASTEMLASPQHASGLQRLLSRAAAAVRAANRGIGRALGTRAFRLQRPLLVWPLHKPGAMPKPVTDPAQIAQRPPEISDYPDRISDTTVAFAMCKGVPEIVDEIDDSAKFELNYGTLAVENGMPQPSDKALQVLNSLDNVLLEIGTPGTYTLLVVDPDAPSPGSPKHRSWLHWMVINIPQHDVPRGEVAVEYMPPEPAKGKHRLLFLLYKQSGRVTLKPPAKRQSFQVRAFAQEHKLGNPAAGLFVWVQNDEPPQQLERRRIVEPAASGGPAAKIQQLHTMRALGSAQGLQQLMGAKTLQAVPGARQCAHPSRPSPLRRLVQSDDDAVVELLVAEHNSHPCCLLPRATAGSWGVQTRGLLGMLSLETLDASSLTNSLAAVEGQLSSTCASCPAVALESLRESPPLCAYLERCLELTRENPGLGPAPAVLLLQIVSRLNYGANPAMRQPFYRRFYLPLQVALEAVAELHAEAFTPQVCLAVFEAWAAMGATPMHSRAFGLAVRGHIKMGRFTPQEVARLLTTMAAMRAANPSYRPCQYDVCDLCGALLASDVQQLATRHLTSVASALGQFSWPVYQCVLPLLTAVAQEGVRRGALGALSPPAGAALLEAALASARALNPRIGAELEAQVWHPNAVIEVQSHRSAPPQRLPRPTTRYFKGHIAGKPRSSVLLAIRANGGVAGMAVHGNSSWALGRAGGPGAAAAAVPLRSHKARAGELAGRPPFRCGVHGSSLRNPAASQPAAGGANRRLHQSIINKPYQASIALETDAEFYNLFGSAAAASDYAGDLIGYADVVYSREINTDMLISYLRLWNGGVNSDPWSTTQNVHTTLNELKAHWDAYKQGTPRTTVHLLSGQQNGGGVAYEGVLCEYYRNPSWNFGYGVTGGLNGRFAWDENQVHNPTAFGWDVQSVLHDCHMLRGGDRNVALTFGLNHPCGNAPGRVVEVMRAHVAAQAKRYPSCLVSSSAPRPSPPPPPPPAQLGSWGRPISISLACSGNICRWQAANGFNRFFSGGWPAGCSYSNRPAVVFRWYSGTNTASLIFSSCAYTVGGDPAVSVLTSPTKSSGPWQCAGRNDNGGCPDASSFRIRMTIKPKQYYFFAVVPINPKSPPWVRPHLTVYLTTAGKR</sequence>
<dbReference type="InterPro" id="IPR001858">
    <property type="entry name" value="Phosphatidylethanolamine-bd_CS"/>
</dbReference>
<dbReference type="Proteomes" id="UP000239899">
    <property type="component" value="Unassembled WGS sequence"/>
</dbReference>
<dbReference type="SUPFAM" id="SSF49777">
    <property type="entry name" value="PEBP-like"/>
    <property type="match status" value="1"/>
</dbReference>
<comment type="caution">
    <text evidence="4">The sequence shown here is derived from an EMBL/GenBank/DDBJ whole genome shotgun (WGS) entry which is preliminary data.</text>
</comment>
<feature type="region of interest" description="Disordered" evidence="2">
    <location>
        <begin position="1396"/>
        <end position="1416"/>
    </location>
</feature>
<evidence type="ECO:0000313" key="5">
    <source>
        <dbReference type="Proteomes" id="UP000239899"/>
    </source>
</evidence>
<accession>A0A2P6TMM8</accession>
<dbReference type="PANTHER" id="PTHR11362:SF82">
    <property type="entry name" value="PHOSPHATIDYLETHANOLAMINE-BINDING PROTEIN 4"/>
    <property type="match status" value="1"/>
</dbReference>
<evidence type="ECO:0000256" key="2">
    <source>
        <dbReference type="SAM" id="MobiDB-lite"/>
    </source>
</evidence>
<dbReference type="PANTHER" id="PTHR11362">
    <property type="entry name" value="PHOSPHATIDYLETHANOLAMINE-BINDING PROTEIN"/>
    <property type="match status" value="1"/>
</dbReference>
<dbReference type="CDD" id="cd00866">
    <property type="entry name" value="PEBP_euk"/>
    <property type="match status" value="1"/>
</dbReference>
<name>A0A2P6TMM8_CHLSO</name>
<dbReference type="Gene3D" id="3.90.280.10">
    <property type="entry name" value="PEBP-like"/>
    <property type="match status" value="1"/>
</dbReference>
<keyword evidence="3" id="KW-0812">Transmembrane</keyword>
<feature type="transmembrane region" description="Helical" evidence="3">
    <location>
        <begin position="102"/>
        <end position="123"/>
    </location>
</feature>
<keyword evidence="5" id="KW-1185">Reference proteome</keyword>
<dbReference type="InterPro" id="IPR008914">
    <property type="entry name" value="PEBP"/>
</dbReference>
<feature type="transmembrane region" description="Helical" evidence="3">
    <location>
        <begin position="406"/>
        <end position="425"/>
    </location>
</feature>
<feature type="compositionally biased region" description="Pro residues" evidence="2">
    <location>
        <begin position="1403"/>
        <end position="1413"/>
    </location>
</feature>
<keyword evidence="3" id="KW-1133">Transmembrane helix</keyword>
<dbReference type="Gene3D" id="3.40.390.10">
    <property type="entry name" value="Collagenase (Catalytic Domain)"/>
    <property type="match status" value="1"/>
</dbReference>
<dbReference type="Pfam" id="PF01161">
    <property type="entry name" value="PBP"/>
    <property type="match status" value="1"/>
</dbReference>
<evidence type="ECO:0000256" key="3">
    <source>
        <dbReference type="SAM" id="Phobius"/>
    </source>
</evidence>
<keyword evidence="3" id="KW-0472">Membrane</keyword>
<dbReference type="PROSITE" id="PS01220">
    <property type="entry name" value="PBP"/>
    <property type="match status" value="1"/>
</dbReference>
<dbReference type="SUPFAM" id="SSF55486">
    <property type="entry name" value="Metalloproteases ('zincins'), catalytic domain"/>
    <property type="match status" value="1"/>
</dbReference>
<feature type="region of interest" description="Disordered" evidence="2">
    <location>
        <begin position="1"/>
        <end position="24"/>
    </location>
</feature>
<gene>
    <name evidence="4" type="ORF">C2E21_5750</name>
</gene>
<dbReference type="OrthoDB" id="506124at2759"/>
<proteinExistence type="inferred from homology"/>
<dbReference type="InterPro" id="IPR024079">
    <property type="entry name" value="MetalloPept_cat_dom_sf"/>
</dbReference>
<comment type="similarity">
    <text evidence="1">Belongs to the phosphatidylethanolamine-binding protein family.</text>
</comment>
<protein>
    <submittedName>
        <fullName evidence="4">MOTHER of FT and TF 1-like</fullName>
    </submittedName>
</protein>
<feature type="transmembrane region" description="Helical" evidence="3">
    <location>
        <begin position="181"/>
        <end position="205"/>
    </location>
</feature>
<feature type="transmembrane region" description="Helical" evidence="3">
    <location>
        <begin position="152"/>
        <end position="174"/>
    </location>
</feature>
<feature type="transmembrane region" description="Helical" evidence="3">
    <location>
        <begin position="235"/>
        <end position="260"/>
    </location>
</feature>
<dbReference type="GO" id="GO:0008237">
    <property type="term" value="F:metallopeptidase activity"/>
    <property type="evidence" value="ECO:0007669"/>
    <property type="project" value="InterPro"/>
</dbReference>
<evidence type="ECO:0000313" key="4">
    <source>
        <dbReference type="EMBL" id="PRW45597.1"/>
    </source>
</evidence>
<dbReference type="InterPro" id="IPR036610">
    <property type="entry name" value="PEBP-like_sf"/>
</dbReference>